<evidence type="ECO:0000256" key="4">
    <source>
        <dbReference type="ARBA" id="ARBA00022989"/>
    </source>
</evidence>
<comment type="subcellular location">
    <subcellularLocation>
        <location evidence="1">Membrane</location>
        <topology evidence="1">Multi-pass membrane protein</topology>
    </subcellularLocation>
</comment>
<accession>A0AAJ1U7R1</accession>
<feature type="transmembrane region" description="Helical" evidence="7">
    <location>
        <begin position="59"/>
        <end position="80"/>
    </location>
</feature>
<feature type="transmembrane region" description="Helical" evidence="7">
    <location>
        <begin position="12"/>
        <end position="39"/>
    </location>
</feature>
<dbReference type="RefSeq" id="WP_317626572.1">
    <property type="nucleotide sequence ID" value="NZ_JANFFA010000003.1"/>
</dbReference>
<keyword evidence="5 7" id="KW-0472">Membrane</keyword>
<reference evidence="8" key="2">
    <citation type="submission" date="2023-04" db="EMBL/GenBank/DDBJ databases">
        <title>'Rhodoalgimonas zhirmunskyi' gen. nov., isolated from a red alga.</title>
        <authorList>
            <person name="Nedashkovskaya O.I."/>
            <person name="Otstavnykh N.Y."/>
            <person name="Bystritskaya E.P."/>
            <person name="Balabanova L.A."/>
            <person name="Isaeva M.P."/>
        </authorList>
    </citation>
    <scope>NUCLEOTIDE SEQUENCE</scope>
    <source>
        <strain evidence="8">10Alg 79</strain>
    </source>
</reference>
<gene>
    <name evidence="8" type="ORF">NOI20_12660</name>
</gene>
<dbReference type="GO" id="GO:0016020">
    <property type="term" value="C:membrane"/>
    <property type="evidence" value="ECO:0007669"/>
    <property type="project" value="UniProtKB-SubCell"/>
</dbReference>
<evidence type="ECO:0000256" key="2">
    <source>
        <dbReference type="ARBA" id="ARBA00009773"/>
    </source>
</evidence>
<evidence type="ECO:0000256" key="6">
    <source>
        <dbReference type="SAM" id="MobiDB-lite"/>
    </source>
</evidence>
<name>A0AAJ1U7R1_9RHOB</name>
<evidence type="ECO:0000256" key="1">
    <source>
        <dbReference type="ARBA" id="ARBA00004141"/>
    </source>
</evidence>
<keyword evidence="9" id="KW-1185">Reference proteome</keyword>
<feature type="region of interest" description="Disordered" evidence="6">
    <location>
        <begin position="124"/>
        <end position="151"/>
    </location>
</feature>
<protein>
    <submittedName>
        <fullName evidence="8">AI-2E family transporter</fullName>
    </submittedName>
</protein>
<evidence type="ECO:0000256" key="3">
    <source>
        <dbReference type="ARBA" id="ARBA00022692"/>
    </source>
</evidence>
<dbReference type="AlphaFoldDB" id="A0AAJ1U7R1"/>
<evidence type="ECO:0000256" key="5">
    <source>
        <dbReference type="ARBA" id="ARBA00023136"/>
    </source>
</evidence>
<dbReference type="PANTHER" id="PTHR21716">
    <property type="entry name" value="TRANSMEMBRANE PROTEIN"/>
    <property type="match status" value="1"/>
</dbReference>
<feature type="transmembrane region" description="Helical" evidence="7">
    <location>
        <begin position="186"/>
        <end position="208"/>
    </location>
</feature>
<reference evidence="8" key="1">
    <citation type="submission" date="2022-07" db="EMBL/GenBank/DDBJ databases">
        <authorList>
            <person name="Otstavnykh N."/>
            <person name="Isaeva M."/>
            <person name="Bystritskaya E."/>
        </authorList>
    </citation>
    <scope>NUCLEOTIDE SEQUENCE</scope>
    <source>
        <strain evidence="8">10Alg 79</strain>
    </source>
</reference>
<dbReference type="Pfam" id="PF01594">
    <property type="entry name" value="AI-2E_transport"/>
    <property type="match status" value="1"/>
</dbReference>
<comment type="caution">
    <text evidence="8">The sequence shown here is derived from an EMBL/GenBank/DDBJ whole genome shotgun (WGS) entry which is preliminary data.</text>
</comment>
<evidence type="ECO:0000313" key="9">
    <source>
        <dbReference type="Proteomes" id="UP001227162"/>
    </source>
</evidence>
<dbReference type="EMBL" id="JANFFA010000003">
    <property type="protein sequence ID" value="MDQ2094966.1"/>
    <property type="molecule type" value="Genomic_DNA"/>
</dbReference>
<dbReference type="Proteomes" id="UP001227162">
    <property type="component" value="Unassembled WGS sequence"/>
</dbReference>
<keyword evidence="4 7" id="KW-1133">Transmembrane helix</keyword>
<proteinExistence type="inferred from homology"/>
<feature type="transmembrane region" description="Helical" evidence="7">
    <location>
        <begin position="309"/>
        <end position="330"/>
    </location>
</feature>
<dbReference type="InterPro" id="IPR002549">
    <property type="entry name" value="AI-2E-like"/>
</dbReference>
<dbReference type="GO" id="GO:0055085">
    <property type="term" value="P:transmembrane transport"/>
    <property type="evidence" value="ECO:0007669"/>
    <property type="project" value="TreeGrafter"/>
</dbReference>
<feature type="compositionally biased region" description="Polar residues" evidence="6">
    <location>
        <begin position="130"/>
        <end position="150"/>
    </location>
</feature>
<evidence type="ECO:0000313" key="8">
    <source>
        <dbReference type="EMBL" id="MDQ2094966.1"/>
    </source>
</evidence>
<organism evidence="8 9">
    <name type="scientific">Rhodalgimonas zhirmunskyi</name>
    <dbReference type="NCBI Taxonomy" id="2964767"/>
    <lineage>
        <taxon>Bacteria</taxon>
        <taxon>Pseudomonadati</taxon>
        <taxon>Pseudomonadota</taxon>
        <taxon>Alphaproteobacteria</taxon>
        <taxon>Rhodobacterales</taxon>
        <taxon>Roseobacteraceae</taxon>
        <taxon>Rhodalgimonas</taxon>
    </lineage>
</organism>
<feature type="transmembrane region" description="Helical" evidence="7">
    <location>
        <begin position="342"/>
        <end position="375"/>
    </location>
</feature>
<comment type="similarity">
    <text evidence="2">Belongs to the autoinducer-2 exporter (AI-2E) (TC 2.A.86) family.</text>
</comment>
<keyword evidence="3 7" id="KW-0812">Transmembrane</keyword>
<feature type="transmembrane region" description="Helical" evidence="7">
    <location>
        <begin position="277"/>
        <end position="303"/>
    </location>
</feature>
<sequence>MSAGSRVNYTSHLLVGVAAAGVILYFAEAFLAPVLLAMVAGVIVTPLNDLWEKLGLPRVLSALVSLFMALAVIGVLVLSLQPVVIRLIDEAPKIARDIDSSLRTMRTAMKDFDDIKNDVAKAVKGEEQPAQESTSPSSNPTGSQDTTSEVVETAAQAAARAAAKAQAEESNPVDDAAKEMPTMTDALLLAPAIVGQVIIFAGTLFFFISSRDEIYGWLLRVMPKRRGGTPMDEVHLKRAEKKVSRYFLTITMINAGLAVATGAMLSAFGLPGALEWAVVIFFANFIVYLGPAIFGISLIFAGIAAFDGIYAILPALCFFGFNLIEGQFITPMLVGREMRINPLIVFLSVTFGLWFWGAIGGIVMIPILVWGLVLFDAQAEPNPAP</sequence>
<evidence type="ECO:0000256" key="7">
    <source>
        <dbReference type="SAM" id="Phobius"/>
    </source>
</evidence>
<dbReference type="PANTHER" id="PTHR21716:SF16">
    <property type="entry name" value="BLL1467 PROTEIN"/>
    <property type="match status" value="1"/>
</dbReference>
<feature type="transmembrane region" description="Helical" evidence="7">
    <location>
        <begin position="246"/>
        <end position="270"/>
    </location>
</feature>